<evidence type="ECO:0000256" key="3">
    <source>
        <dbReference type="ARBA" id="ARBA00022842"/>
    </source>
</evidence>
<comment type="cofactor">
    <cofactor evidence="1">
        <name>Mg(2+)</name>
        <dbReference type="ChEBI" id="CHEBI:18420"/>
    </cofactor>
</comment>
<proteinExistence type="predicted"/>
<dbReference type="Gene3D" id="3.20.20.60">
    <property type="entry name" value="Phosphoenolpyruvate-binding domains"/>
    <property type="match status" value="1"/>
</dbReference>
<dbReference type="InterPro" id="IPR040442">
    <property type="entry name" value="Pyrv_kinase-like_dom_sf"/>
</dbReference>
<accession>A0ABP9RBM7</accession>
<name>A0ABP9RBM7_9PSEU</name>
<evidence type="ECO:0000259" key="4">
    <source>
        <dbReference type="Pfam" id="PF03328"/>
    </source>
</evidence>
<dbReference type="InterPro" id="IPR005000">
    <property type="entry name" value="Aldolase/citrate-lyase_domain"/>
</dbReference>
<dbReference type="Pfam" id="PF03328">
    <property type="entry name" value="HpcH_HpaI"/>
    <property type="match status" value="1"/>
</dbReference>
<keyword evidence="5" id="KW-0456">Lyase</keyword>
<dbReference type="InterPro" id="IPR011206">
    <property type="entry name" value="Citrate_lyase_beta/mcl1/mcl2"/>
</dbReference>
<dbReference type="GO" id="GO:0016829">
    <property type="term" value="F:lyase activity"/>
    <property type="evidence" value="ECO:0007669"/>
    <property type="project" value="UniProtKB-KW"/>
</dbReference>
<evidence type="ECO:0000313" key="5">
    <source>
        <dbReference type="EMBL" id="GAA5174676.1"/>
    </source>
</evidence>
<sequence>MTGFRPRSLLFLPGHRPEMLPKVARCRPDALAVDLEDAVPPAAKDQARDTALAALAAERPAAGAVLVRLNGADTPWYAADVAAAADAVRAGALDGVLLPKYEHPPQLAALRAALPEGTVVVVGLESGLGVADARPLLAEGPEGAYFGAEDYIADLGGRRTDPGTEVLYARSQVSLAARLGGVSALDQVVTAVRDAEAFRADAVRARELGYPGKMCLHPLQVDVAHEVFTPSPAEIEHAREVLRAAEAGAGLVNGEMVDAVHVSMAHAVLARAAE</sequence>
<evidence type="ECO:0000313" key="6">
    <source>
        <dbReference type="Proteomes" id="UP001428817"/>
    </source>
</evidence>
<keyword evidence="2" id="KW-0479">Metal-binding</keyword>
<gene>
    <name evidence="5" type="ORF">GCM10023321_79030</name>
</gene>
<dbReference type="EMBL" id="BAABJP010000062">
    <property type="protein sequence ID" value="GAA5174676.1"/>
    <property type="molecule type" value="Genomic_DNA"/>
</dbReference>
<evidence type="ECO:0000256" key="2">
    <source>
        <dbReference type="ARBA" id="ARBA00022723"/>
    </source>
</evidence>
<reference evidence="6" key="1">
    <citation type="journal article" date="2019" name="Int. J. Syst. Evol. Microbiol.">
        <title>The Global Catalogue of Microorganisms (GCM) 10K type strain sequencing project: providing services to taxonomists for standard genome sequencing and annotation.</title>
        <authorList>
            <consortium name="The Broad Institute Genomics Platform"/>
            <consortium name="The Broad Institute Genome Sequencing Center for Infectious Disease"/>
            <person name="Wu L."/>
            <person name="Ma J."/>
        </authorList>
    </citation>
    <scope>NUCLEOTIDE SEQUENCE [LARGE SCALE GENOMIC DNA]</scope>
    <source>
        <strain evidence="6">JCM 18303</strain>
    </source>
</reference>
<protein>
    <submittedName>
        <fullName evidence="5">CoA ester lyase</fullName>
    </submittedName>
</protein>
<dbReference type="RefSeq" id="WP_185062150.1">
    <property type="nucleotide sequence ID" value="NZ_BAABJP010000062.1"/>
</dbReference>
<dbReference type="InterPro" id="IPR015813">
    <property type="entry name" value="Pyrv/PenolPyrv_kinase-like_dom"/>
</dbReference>
<dbReference type="PIRSF" id="PIRSF015582">
    <property type="entry name" value="Cit_lyase_B"/>
    <property type="match status" value="1"/>
</dbReference>
<dbReference type="SUPFAM" id="SSF51621">
    <property type="entry name" value="Phosphoenolpyruvate/pyruvate domain"/>
    <property type="match status" value="1"/>
</dbReference>
<keyword evidence="3" id="KW-0460">Magnesium</keyword>
<evidence type="ECO:0000256" key="1">
    <source>
        <dbReference type="ARBA" id="ARBA00001946"/>
    </source>
</evidence>
<dbReference type="PANTHER" id="PTHR32308:SF0">
    <property type="entry name" value="HPCH_HPAI ALDOLASE_CITRATE LYASE DOMAIN-CONTAINING PROTEIN"/>
    <property type="match status" value="1"/>
</dbReference>
<feature type="domain" description="HpcH/HpaI aldolase/citrate lyase" evidence="4">
    <location>
        <begin position="7"/>
        <end position="218"/>
    </location>
</feature>
<keyword evidence="6" id="KW-1185">Reference proteome</keyword>
<comment type="caution">
    <text evidence="5">The sequence shown here is derived from an EMBL/GenBank/DDBJ whole genome shotgun (WGS) entry which is preliminary data.</text>
</comment>
<dbReference type="PANTHER" id="PTHR32308">
    <property type="entry name" value="LYASE BETA SUBUNIT, PUTATIVE (AFU_ORTHOLOGUE AFUA_4G13030)-RELATED"/>
    <property type="match status" value="1"/>
</dbReference>
<organism evidence="5 6">
    <name type="scientific">Pseudonocardia eucalypti</name>
    <dbReference type="NCBI Taxonomy" id="648755"/>
    <lineage>
        <taxon>Bacteria</taxon>
        <taxon>Bacillati</taxon>
        <taxon>Actinomycetota</taxon>
        <taxon>Actinomycetes</taxon>
        <taxon>Pseudonocardiales</taxon>
        <taxon>Pseudonocardiaceae</taxon>
        <taxon>Pseudonocardia</taxon>
    </lineage>
</organism>
<dbReference type="Proteomes" id="UP001428817">
    <property type="component" value="Unassembled WGS sequence"/>
</dbReference>